<evidence type="ECO:0000313" key="2">
    <source>
        <dbReference type="Proteomes" id="UP000248079"/>
    </source>
</evidence>
<reference evidence="1 2" key="1">
    <citation type="submission" date="2018-05" db="EMBL/GenBank/DDBJ databases">
        <title>Marinifilum breve JC075T sp. nov., a marine bacterium isolated from Yongle Blue Hole in the South China Sea.</title>
        <authorList>
            <person name="Fu T."/>
        </authorList>
    </citation>
    <scope>NUCLEOTIDE SEQUENCE [LARGE SCALE GENOMIC DNA]</scope>
    <source>
        <strain evidence="1 2">JC075</strain>
    </source>
</reference>
<dbReference type="AlphaFoldDB" id="A0A2V3ZVU0"/>
<protein>
    <recommendedName>
        <fullName evidence="3">BAR domain-containing protein</fullName>
    </recommendedName>
</protein>
<comment type="caution">
    <text evidence="1">The sequence shown here is derived from an EMBL/GenBank/DDBJ whole genome shotgun (WGS) entry which is preliminary data.</text>
</comment>
<sequence>MARQLNDSMSSEVQMNMALRHARSCRQTKGAAEFADKIDPFIGVLDEKHLETKKMKLLQDNAYDDLVFNEGGLDDRIRTISDLTKQHDRENPANAISKLLFPNGGFSTILRYSFSKKADAAQEIKERVKSLGEEHSMAAQIPLLEADIAKVRTSIGKLQEAKTNVRTAVANEEVAQANLRKQYQHNYLDATKMFGKTFANRLFPQTATKKKIEEVVEETTDA</sequence>
<evidence type="ECO:0000313" key="1">
    <source>
        <dbReference type="EMBL" id="PXX98999.1"/>
    </source>
</evidence>
<gene>
    <name evidence="1" type="ORF">DF185_14040</name>
</gene>
<organism evidence="1 2">
    <name type="scientific">Marinifilum breve</name>
    <dbReference type="NCBI Taxonomy" id="2184082"/>
    <lineage>
        <taxon>Bacteria</taxon>
        <taxon>Pseudomonadati</taxon>
        <taxon>Bacteroidota</taxon>
        <taxon>Bacteroidia</taxon>
        <taxon>Marinilabiliales</taxon>
        <taxon>Marinifilaceae</taxon>
    </lineage>
</organism>
<keyword evidence="2" id="KW-1185">Reference proteome</keyword>
<accession>A0A2V3ZVU0</accession>
<dbReference type="Proteomes" id="UP000248079">
    <property type="component" value="Unassembled WGS sequence"/>
</dbReference>
<name>A0A2V3ZVU0_9BACT</name>
<dbReference type="EMBL" id="QFLI01000006">
    <property type="protein sequence ID" value="PXX98999.1"/>
    <property type="molecule type" value="Genomic_DNA"/>
</dbReference>
<dbReference type="RefSeq" id="WP_110361394.1">
    <property type="nucleotide sequence ID" value="NZ_QFLI01000006.1"/>
</dbReference>
<proteinExistence type="predicted"/>
<evidence type="ECO:0008006" key="3">
    <source>
        <dbReference type="Google" id="ProtNLM"/>
    </source>
</evidence>